<dbReference type="GO" id="GO:0016757">
    <property type="term" value="F:glycosyltransferase activity"/>
    <property type="evidence" value="ECO:0007669"/>
    <property type="project" value="UniProtKB-KW"/>
</dbReference>
<dbReference type="InterPro" id="IPR004263">
    <property type="entry name" value="Exostosin"/>
</dbReference>
<evidence type="ECO:0000256" key="6">
    <source>
        <dbReference type="SAM" id="MobiDB-lite"/>
    </source>
</evidence>
<comment type="subcellular location">
    <subcellularLocation>
        <location evidence="1">Golgi apparatus membrane</location>
        <topology evidence="1">Single-pass type II membrane protein</topology>
    </subcellularLocation>
</comment>
<keyword evidence="5" id="KW-0333">Golgi apparatus</keyword>
<reference evidence="8" key="1">
    <citation type="submission" date="2022-12" db="EMBL/GenBank/DDBJ databases">
        <title>Draft genome assemblies for two species of Escallonia (Escalloniales).</title>
        <authorList>
            <person name="Chanderbali A."/>
            <person name="Dervinis C."/>
            <person name="Anghel I."/>
            <person name="Soltis D."/>
            <person name="Soltis P."/>
            <person name="Zapata F."/>
        </authorList>
    </citation>
    <scope>NUCLEOTIDE SEQUENCE</scope>
    <source>
        <strain evidence="8">UCBG64.0493</strain>
        <tissue evidence="8">Leaf</tissue>
    </source>
</reference>
<evidence type="ECO:0000313" key="9">
    <source>
        <dbReference type="Proteomes" id="UP001188597"/>
    </source>
</evidence>
<gene>
    <name evidence="8" type="ORF">RJ639_026273</name>
</gene>
<evidence type="ECO:0000256" key="4">
    <source>
        <dbReference type="ARBA" id="ARBA00022968"/>
    </source>
</evidence>
<dbReference type="PANTHER" id="PTHR11062">
    <property type="entry name" value="EXOSTOSIN HEPARAN SULFATE GLYCOSYLTRANSFERASE -RELATED"/>
    <property type="match status" value="1"/>
</dbReference>
<protein>
    <recommendedName>
        <fullName evidence="7">Exostosin GT47 domain-containing protein</fullName>
    </recommendedName>
</protein>
<keyword evidence="4" id="KW-0735">Signal-anchor</keyword>
<comment type="caution">
    <text evidence="8">The sequence shown here is derived from an EMBL/GenBank/DDBJ whole genome shotgun (WGS) entry which is preliminary data.</text>
</comment>
<dbReference type="EMBL" id="JAVXUP010004568">
    <property type="protein sequence ID" value="KAK2996947.1"/>
    <property type="molecule type" value="Genomic_DNA"/>
</dbReference>
<keyword evidence="3" id="KW-0328">Glycosyltransferase</keyword>
<dbReference type="AlphaFoldDB" id="A0AA88UX16"/>
<evidence type="ECO:0000313" key="8">
    <source>
        <dbReference type="EMBL" id="KAK2996947.1"/>
    </source>
</evidence>
<accession>A0AA88UX16</accession>
<feature type="domain" description="Exostosin GT47" evidence="7">
    <location>
        <begin position="883"/>
        <end position="1164"/>
    </location>
</feature>
<comment type="similarity">
    <text evidence="2">Belongs to the glycosyltransferase 47 family.</text>
</comment>
<evidence type="ECO:0000256" key="2">
    <source>
        <dbReference type="ARBA" id="ARBA00010271"/>
    </source>
</evidence>
<keyword evidence="3" id="KW-0808">Transferase</keyword>
<dbReference type="Proteomes" id="UP001188597">
    <property type="component" value="Unassembled WGS sequence"/>
</dbReference>
<feature type="compositionally biased region" description="Basic and acidic residues" evidence="6">
    <location>
        <begin position="113"/>
        <end position="122"/>
    </location>
</feature>
<dbReference type="Pfam" id="PF03016">
    <property type="entry name" value="Exostosin_GT47"/>
    <property type="match status" value="2"/>
</dbReference>
<evidence type="ECO:0000256" key="3">
    <source>
        <dbReference type="ARBA" id="ARBA00022676"/>
    </source>
</evidence>
<proteinExistence type="inferred from homology"/>
<sequence length="1215" mass="139597">LCTLNPANYLAVLSHASEDTMLMHVEVVDTINASKLREDEKYDLASDDDGELGNAFESDQDRILHHKRKIEKGLTFDNSLTMRNVRSTDNSSTQETVKLFSVDAVKQVMTSEKNSKQDEDPKPNTYLTRAERSKQSGPGPRPPASPRTSASGIEYESADSRNAVSSVTTNTAMVAHDKENMVTQDEDIEQSVSVTFNNNLTVVGNSIEKKRVKKPTSISHMNSLLLRSPVSTNWMRPQWSSARDREIQHARLQIENAPIERNTPGLHSSLFRNVSMFKRSYELMERVLKVYIYREGEKPIYHQPKLRGIYASEGWFMKLIEGNKQFVTRDPKKAHLFYLPFSSLRLRTALYEQNFMTYRDLENHLKKYVDIISKRYRFWNRTNGADHFVVGCHDWALRFTRKNLGSCIRALCNTNLARGFKIGKDISLPVTAVRTAQNPSKDLGGNSPSERPTLAFFAGGLHGYLRPILLQYWSNKEPDMKIFGPMARDLEGKSRYREYMKSSKYCICAKGYEVHTPRVAESIYYECVPVIISDNYVPPFFEVLDWESFAVFVLEEDIPNLRNILLAIPEEKYLAMQHRVKMVQQHFLWNKKPVKYDLFHMILHSIWYNRVFQGQIKIGPLMTKKPEQAKLVSVGDIYNVGGETGDDSSILNGKDLHNDQELVENTELDAEFPGEKNMDMDEVYAVQDANGQDDEFTMEKVGETRHGLSLQQIAKPSNGIAIESSNADTVEVTSTEVYLLGNVSLMENSRSSVSFSTDSPLSKLSDGEQMGVLPDDEDHIMLKSNLANSDNGSAVMANPVKKKMRCNMPPKSVTSFYQMDQLLARHRRSSRAMRPNWSSARDQEILAAKSQIGSAVILKNDRELFAPLFRNVSMFKRSYELMERTFKVYVYKDGEKPIFHQPILKGLYASEGWFMKLMEGNKRFVVKDPRKAHLFYMPFSSRLLEHTLYVRNSHNRTNLRQYLKKYSEKIAARYPFWNRTGGADHFLVACHDWAPYETRHHMEHCIKALCNADVTAGFKIGRDVSLPETYVRSGRNPLRDLGGKPPSERHILAFYAGNIHGYLCPILLKHWKDRDPDIKIFGPMPPGVASKMNYIQHMKTSKYCICPKGYEVNSPRVVEAIFYECVPVMISDNFVPPFFEVLDWEAFSVVLAEKDIPNLKDILLSIPEDKYLEMQLGVRKVQQHFLWHANPVKYDLFHMTLHSIWYNRVFQIKPR</sequence>
<organism evidence="8 9">
    <name type="scientific">Escallonia herrerae</name>
    <dbReference type="NCBI Taxonomy" id="1293975"/>
    <lineage>
        <taxon>Eukaryota</taxon>
        <taxon>Viridiplantae</taxon>
        <taxon>Streptophyta</taxon>
        <taxon>Embryophyta</taxon>
        <taxon>Tracheophyta</taxon>
        <taxon>Spermatophyta</taxon>
        <taxon>Magnoliopsida</taxon>
        <taxon>eudicotyledons</taxon>
        <taxon>Gunneridae</taxon>
        <taxon>Pentapetalae</taxon>
        <taxon>asterids</taxon>
        <taxon>campanulids</taxon>
        <taxon>Escalloniales</taxon>
        <taxon>Escalloniaceae</taxon>
        <taxon>Escallonia</taxon>
    </lineage>
</organism>
<evidence type="ECO:0000256" key="5">
    <source>
        <dbReference type="ARBA" id="ARBA00023034"/>
    </source>
</evidence>
<keyword evidence="9" id="KW-1185">Reference proteome</keyword>
<dbReference type="GO" id="GO:0000139">
    <property type="term" value="C:Golgi membrane"/>
    <property type="evidence" value="ECO:0007669"/>
    <property type="project" value="UniProtKB-SubCell"/>
</dbReference>
<keyword evidence="4" id="KW-0812">Transmembrane</keyword>
<feature type="region of interest" description="Disordered" evidence="6">
    <location>
        <begin position="109"/>
        <end position="165"/>
    </location>
</feature>
<feature type="domain" description="Exostosin GT47" evidence="7">
    <location>
        <begin position="285"/>
        <end position="565"/>
    </location>
</feature>
<name>A0AA88UX16_9ASTE</name>
<evidence type="ECO:0000259" key="7">
    <source>
        <dbReference type="Pfam" id="PF03016"/>
    </source>
</evidence>
<dbReference type="PANTHER" id="PTHR11062:SF210">
    <property type="entry name" value="EXOSTOSIN FAMILY PROTEIN"/>
    <property type="match status" value="1"/>
</dbReference>
<dbReference type="InterPro" id="IPR040911">
    <property type="entry name" value="Exostosin_GT47"/>
</dbReference>
<evidence type="ECO:0000256" key="1">
    <source>
        <dbReference type="ARBA" id="ARBA00004323"/>
    </source>
</evidence>
<feature type="non-terminal residue" evidence="8">
    <location>
        <position position="1"/>
    </location>
</feature>